<feature type="compositionally biased region" description="Polar residues" evidence="3">
    <location>
        <begin position="1"/>
        <end position="11"/>
    </location>
</feature>
<keyword evidence="2" id="KW-0539">Nucleus</keyword>
<feature type="region of interest" description="Disordered" evidence="3">
    <location>
        <begin position="565"/>
        <end position="593"/>
    </location>
</feature>
<dbReference type="Pfam" id="PF09429">
    <property type="entry name" value="Wbp11"/>
    <property type="match status" value="1"/>
</dbReference>
<feature type="compositionally biased region" description="Basic and acidic residues" evidence="3">
    <location>
        <begin position="243"/>
        <end position="254"/>
    </location>
</feature>
<dbReference type="GO" id="GO:0005681">
    <property type="term" value="C:spliceosomal complex"/>
    <property type="evidence" value="ECO:0007669"/>
    <property type="project" value="TreeGrafter"/>
</dbReference>
<evidence type="ECO:0000256" key="3">
    <source>
        <dbReference type="SAM" id="MobiDB-lite"/>
    </source>
</evidence>
<feature type="region of interest" description="Disordered" evidence="3">
    <location>
        <begin position="193"/>
        <end position="305"/>
    </location>
</feature>
<dbReference type="AlphaFoldDB" id="A0A2P2I0L2"/>
<evidence type="ECO:0000259" key="4">
    <source>
        <dbReference type="Pfam" id="PF09429"/>
    </source>
</evidence>
<feature type="compositionally biased region" description="Acidic residues" evidence="3">
    <location>
        <begin position="226"/>
        <end position="242"/>
    </location>
</feature>
<feature type="compositionally biased region" description="Basic residues" evidence="3">
    <location>
        <begin position="28"/>
        <end position="38"/>
    </location>
</feature>
<evidence type="ECO:0000256" key="1">
    <source>
        <dbReference type="ARBA" id="ARBA00004123"/>
    </source>
</evidence>
<name>A0A2P2I0L2_9CRUS</name>
<evidence type="ECO:0000313" key="5">
    <source>
        <dbReference type="EMBL" id="LAB67577.1"/>
    </source>
</evidence>
<comment type="subcellular location">
    <subcellularLocation>
        <location evidence="1">Nucleus</location>
    </subcellularLocation>
</comment>
<organism evidence="5">
    <name type="scientific">Hirondellea gigas</name>
    <dbReference type="NCBI Taxonomy" id="1518452"/>
    <lineage>
        <taxon>Eukaryota</taxon>
        <taxon>Metazoa</taxon>
        <taxon>Ecdysozoa</taxon>
        <taxon>Arthropoda</taxon>
        <taxon>Crustacea</taxon>
        <taxon>Multicrustacea</taxon>
        <taxon>Malacostraca</taxon>
        <taxon>Eumalacostraca</taxon>
        <taxon>Peracarida</taxon>
        <taxon>Amphipoda</taxon>
        <taxon>Amphilochidea</taxon>
        <taxon>Lysianassida</taxon>
        <taxon>Lysianassidira</taxon>
        <taxon>Lysianassoidea</taxon>
        <taxon>Lysianassidae</taxon>
        <taxon>Hirondellea</taxon>
    </lineage>
</organism>
<sequence length="605" mass="67418">MGRRNINTTKSGKYMNPTDQARKEARKKELKKNKRQRQMVRAAVLKGKDPTQLIIEMEKMDQMEYNVEIPPALSEKVLKDKRKKLRETLDRVLKLYEKENPEYWVEIRRMVADYEKKRQTLIEYYEAVKHAQAVTVDEIPLPNFDMPSVVEDGMEYEGMEMTETTSAHTLDNEHDVIEPAIAAMTPQSILKKQLTEQQETEEEEEQLTAITEKLPPGCPPTLPPDLSDDEDLNIEEPMDADDDLPKQKKLRFQDEQDQTALSDDEKKESDGEHDKNYESDEENYSSSRSNPPSNENRNSQKTKGLTSLQAKLLKLSGQDVDQFVRETEVLLQEKEADRRADLKERLSKLKDKDQPNITRTSSQPESKSSATPVISSTKITNTTAPAESADPAVSSLPVNTRVAAAVGNVGVPDTTTVAPPPISYNIAPVGVPPPLAPPVAMFPPPLPRPGMPPMPPIGVRLPPGPPPQNLAHLLPLGMTRLPNMRLPPPMRPPGMVAPPGVMPRAAPPIPAAAAPNVLTAAPQLLPRPNTIGSNAPTIQAKPQIRSLSADITRFLPTALRVKREDKKKITKTEGKDAASRVEEMDKKPTKDDAYSQFMKEMEDLL</sequence>
<proteinExistence type="evidence at transcript level"/>
<feature type="compositionally biased region" description="Low complexity" evidence="3">
    <location>
        <begin position="284"/>
        <end position="299"/>
    </location>
</feature>
<dbReference type="InterPro" id="IPR019007">
    <property type="entry name" value="Wbp11/ELF5/Saf1_N"/>
</dbReference>
<feature type="domain" description="Wbp11/ELF5/Saf1 N-terminal" evidence="4">
    <location>
        <begin position="12"/>
        <end position="94"/>
    </location>
</feature>
<accession>A0A2P2I0L2</accession>
<feature type="region of interest" description="Disordered" evidence="3">
    <location>
        <begin position="1"/>
        <end position="39"/>
    </location>
</feature>
<feature type="compositionally biased region" description="Basic and acidic residues" evidence="3">
    <location>
        <begin position="345"/>
        <end position="354"/>
    </location>
</feature>
<feature type="region of interest" description="Disordered" evidence="3">
    <location>
        <begin position="345"/>
        <end position="393"/>
    </location>
</feature>
<dbReference type="EMBL" id="IACF01001901">
    <property type="protein sequence ID" value="LAB67577.1"/>
    <property type="molecule type" value="mRNA"/>
</dbReference>
<evidence type="ECO:0000256" key="2">
    <source>
        <dbReference type="ARBA" id="ARBA00023242"/>
    </source>
</evidence>
<feature type="compositionally biased region" description="Polar residues" evidence="3">
    <location>
        <begin position="355"/>
        <end position="385"/>
    </location>
</feature>
<reference evidence="5" key="1">
    <citation type="journal article" date="2018" name="Biosci. Biotechnol. Biochem.">
        <title>Polysaccharide hydrolase of the hadal zone amphipods Hirondellea gigas.</title>
        <authorList>
            <person name="Kobayashi H."/>
            <person name="Nagahama T."/>
            <person name="Arai W."/>
            <person name="Sasagawa Y."/>
            <person name="Umeda M."/>
            <person name="Hayashi T."/>
            <person name="Nikaido I."/>
            <person name="Watanabe H."/>
            <person name="Oguri K."/>
            <person name="Kitazato H."/>
            <person name="Fujioka K."/>
            <person name="Kido Y."/>
            <person name="Takami H."/>
        </authorList>
    </citation>
    <scope>NUCLEOTIDE SEQUENCE</scope>
    <source>
        <tissue evidence="5">Whole body</tissue>
    </source>
</reference>
<dbReference type="PANTHER" id="PTHR13361">
    <property type="entry name" value="WW DOMAIN-BINDING PROTEIN 11"/>
    <property type="match status" value="1"/>
</dbReference>
<feature type="compositionally biased region" description="Basic and acidic residues" evidence="3">
    <location>
        <begin position="263"/>
        <end position="278"/>
    </location>
</feature>
<dbReference type="PANTHER" id="PTHR13361:SF1">
    <property type="entry name" value="WW DOMAIN-BINDING PROTEIN 11"/>
    <property type="match status" value="1"/>
</dbReference>
<dbReference type="GO" id="GO:0006396">
    <property type="term" value="P:RNA processing"/>
    <property type="evidence" value="ECO:0007669"/>
    <property type="project" value="InterPro"/>
</dbReference>
<protein>
    <submittedName>
        <fullName evidence="5">WW domain-binding protein 11-like</fullName>
    </submittedName>
</protein>